<evidence type="ECO:0000256" key="5">
    <source>
        <dbReference type="RuleBase" id="RU004478"/>
    </source>
</evidence>
<dbReference type="InterPro" id="IPR009012">
    <property type="entry name" value="GrpE_head"/>
</dbReference>
<dbReference type="HAMAP" id="MF_01151">
    <property type="entry name" value="GrpE"/>
    <property type="match status" value="1"/>
</dbReference>
<feature type="compositionally biased region" description="Acidic residues" evidence="6">
    <location>
        <begin position="46"/>
        <end position="55"/>
    </location>
</feature>
<comment type="caution">
    <text evidence="7">The sequence shown here is derived from an EMBL/GenBank/DDBJ whole genome shotgun (WGS) entry which is preliminary data.</text>
</comment>
<dbReference type="InterPro" id="IPR000740">
    <property type="entry name" value="GrpE"/>
</dbReference>
<comment type="subunit">
    <text evidence="3">Homodimer.</text>
</comment>
<dbReference type="Gene3D" id="3.90.20.20">
    <property type="match status" value="1"/>
</dbReference>
<dbReference type="SUPFAM" id="SSF51064">
    <property type="entry name" value="Head domain of nucleotide exchange factor GrpE"/>
    <property type="match status" value="1"/>
</dbReference>
<keyword evidence="3" id="KW-0963">Cytoplasm</keyword>
<evidence type="ECO:0000313" key="8">
    <source>
        <dbReference type="Proteomes" id="UP000240608"/>
    </source>
</evidence>
<protein>
    <recommendedName>
        <fullName evidence="3 4">Protein GrpE</fullName>
    </recommendedName>
    <alternativeName>
        <fullName evidence="3">HSP-70 cofactor</fullName>
    </alternativeName>
</protein>
<evidence type="ECO:0000256" key="6">
    <source>
        <dbReference type="SAM" id="MobiDB-lite"/>
    </source>
</evidence>
<dbReference type="PRINTS" id="PR00773">
    <property type="entry name" value="GRPEPROTEIN"/>
</dbReference>
<dbReference type="GO" id="GO:0042803">
    <property type="term" value="F:protein homodimerization activity"/>
    <property type="evidence" value="ECO:0007669"/>
    <property type="project" value="InterPro"/>
</dbReference>
<dbReference type="Gene3D" id="2.30.22.10">
    <property type="entry name" value="Head domain of nucleotide exchange factor GrpE"/>
    <property type="match status" value="1"/>
</dbReference>
<keyword evidence="2 3" id="KW-0143">Chaperone</keyword>
<comment type="subcellular location">
    <subcellularLocation>
        <location evidence="3">Cytoplasm</location>
    </subcellularLocation>
</comment>
<dbReference type="EMBL" id="PYVU01000051">
    <property type="protein sequence ID" value="PTB96431.1"/>
    <property type="molecule type" value="Genomic_DNA"/>
</dbReference>
<organism evidence="7 8">
    <name type="scientific">Marivirga lumbricoides</name>
    <dbReference type="NCBI Taxonomy" id="1046115"/>
    <lineage>
        <taxon>Bacteria</taxon>
        <taxon>Pseudomonadati</taxon>
        <taxon>Bacteroidota</taxon>
        <taxon>Cytophagia</taxon>
        <taxon>Cytophagales</taxon>
        <taxon>Marivirgaceae</taxon>
        <taxon>Marivirga</taxon>
    </lineage>
</organism>
<dbReference type="GO" id="GO:0006457">
    <property type="term" value="P:protein folding"/>
    <property type="evidence" value="ECO:0007669"/>
    <property type="project" value="InterPro"/>
</dbReference>
<sequence length="204" mass="23651">MAKEEMDDKELKSQEEQIREEEKFAQEQTTEDFNEDQETAAKKEEETEETEEELSEVEKLQLEVAEAKDKYIRLYSEFDNFRRRNAKERLELVKTASEDVIGDLLPVLDDFERAEKAFKEKADAEALMEGFSLIKNKFEKVLINKGLTAMESKPGIEFDSEIHEAITKIPVEDKKLSGKVVDVVEKGYFLNEKVIRYAKVVIGE</sequence>
<evidence type="ECO:0000313" key="7">
    <source>
        <dbReference type="EMBL" id="PTB96431.1"/>
    </source>
</evidence>
<dbReference type="PANTHER" id="PTHR21237:SF23">
    <property type="entry name" value="GRPE PROTEIN HOMOLOG, MITOCHONDRIAL"/>
    <property type="match status" value="1"/>
</dbReference>
<evidence type="ECO:0000256" key="3">
    <source>
        <dbReference type="HAMAP-Rule" id="MF_01151"/>
    </source>
</evidence>
<feature type="region of interest" description="Disordered" evidence="6">
    <location>
        <begin position="1"/>
        <end position="57"/>
    </location>
</feature>
<dbReference type="AlphaFoldDB" id="A0A2T4DRI2"/>
<keyword evidence="3 4" id="KW-0346">Stress response</keyword>
<dbReference type="Proteomes" id="UP000240608">
    <property type="component" value="Unassembled WGS sequence"/>
</dbReference>
<evidence type="ECO:0000256" key="4">
    <source>
        <dbReference type="RuleBase" id="RU000639"/>
    </source>
</evidence>
<dbReference type="PROSITE" id="PS01071">
    <property type="entry name" value="GRPE"/>
    <property type="match status" value="1"/>
</dbReference>
<feature type="compositionally biased region" description="Acidic residues" evidence="6">
    <location>
        <begin position="29"/>
        <end position="38"/>
    </location>
</feature>
<feature type="compositionally biased region" description="Basic and acidic residues" evidence="6">
    <location>
        <begin position="1"/>
        <end position="25"/>
    </location>
</feature>
<evidence type="ECO:0000256" key="1">
    <source>
        <dbReference type="ARBA" id="ARBA00009054"/>
    </source>
</evidence>
<dbReference type="GO" id="GO:0051087">
    <property type="term" value="F:protein-folding chaperone binding"/>
    <property type="evidence" value="ECO:0007669"/>
    <property type="project" value="InterPro"/>
</dbReference>
<dbReference type="PANTHER" id="PTHR21237">
    <property type="entry name" value="GRPE PROTEIN"/>
    <property type="match status" value="1"/>
</dbReference>
<dbReference type="SUPFAM" id="SSF58014">
    <property type="entry name" value="Coiled-coil domain of nucleotide exchange factor GrpE"/>
    <property type="match status" value="1"/>
</dbReference>
<dbReference type="InterPro" id="IPR013805">
    <property type="entry name" value="GrpE_CC"/>
</dbReference>
<dbReference type="CDD" id="cd00446">
    <property type="entry name" value="GrpE"/>
    <property type="match status" value="1"/>
</dbReference>
<reference evidence="7 8" key="1">
    <citation type="submission" date="2018-03" db="EMBL/GenBank/DDBJ databases">
        <title>Cross-interface Injection: A General Nanoliter Liquid Handling Method Applied to Single Cells Genome Amplification Automated Nanoliter Liquid Handling Applied to Single Cell Multiple Displacement Amplification.</title>
        <authorList>
            <person name="Yun J."/>
            <person name="Xu P."/>
            <person name="Xu J."/>
            <person name="Dai X."/>
            <person name="Wang Y."/>
            <person name="Zheng X."/>
            <person name="Cao C."/>
            <person name="Yi Q."/>
            <person name="Zhu Y."/>
            <person name="Wang L."/>
            <person name="Dong Z."/>
            <person name="Huang Y."/>
            <person name="Huang L."/>
            <person name="Du W."/>
        </authorList>
    </citation>
    <scope>NUCLEOTIDE SEQUENCE [LARGE SCALE GENOMIC DNA]</scope>
    <source>
        <strain evidence="7 8">Z-D1-2</strain>
    </source>
</reference>
<evidence type="ECO:0000256" key="2">
    <source>
        <dbReference type="ARBA" id="ARBA00023186"/>
    </source>
</evidence>
<accession>A0A2T4DRI2</accession>
<comment type="function">
    <text evidence="3 4">Participates actively in the response to hyperosmotic and heat shock by preventing the aggregation of stress-denatured proteins, in association with DnaK and GrpE. It is the nucleotide exchange factor for DnaK and may function as a thermosensor. Unfolded proteins bind initially to DnaJ; upon interaction with the DnaJ-bound protein, DnaK hydrolyzes its bound ATP, resulting in the formation of a stable complex. GrpE releases ADP from DnaK; ATP binding to DnaK triggers the release of the substrate protein, thus completing the reaction cycle. Several rounds of ATP-dependent interactions between DnaJ, DnaK and GrpE are required for fully efficient folding.</text>
</comment>
<dbReference type="GO" id="GO:0005737">
    <property type="term" value="C:cytoplasm"/>
    <property type="evidence" value="ECO:0007669"/>
    <property type="project" value="UniProtKB-SubCell"/>
</dbReference>
<comment type="similarity">
    <text evidence="1 3 5">Belongs to the GrpE family.</text>
</comment>
<gene>
    <name evidence="3 7" type="primary">grpE</name>
    <name evidence="7" type="ORF">C9994_07320</name>
</gene>
<proteinExistence type="inferred from homology"/>
<dbReference type="Pfam" id="PF01025">
    <property type="entry name" value="GrpE"/>
    <property type="match status" value="1"/>
</dbReference>
<dbReference type="GO" id="GO:0000774">
    <property type="term" value="F:adenyl-nucleotide exchange factor activity"/>
    <property type="evidence" value="ECO:0007669"/>
    <property type="project" value="InterPro"/>
</dbReference>
<name>A0A2T4DRI2_9BACT</name>
<dbReference type="GO" id="GO:0051082">
    <property type="term" value="F:unfolded protein binding"/>
    <property type="evidence" value="ECO:0007669"/>
    <property type="project" value="TreeGrafter"/>
</dbReference>